<evidence type="ECO:0000313" key="4">
    <source>
        <dbReference type="EMBL" id="GAI88531.1"/>
    </source>
</evidence>
<dbReference type="SUPFAM" id="SSF53335">
    <property type="entry name" value="S-adenosyl-L-methionine-dependent methyltransferases"/>
    <property type="match status" value="1"/>
</dbReference>
<feature type="non-terminal residue" evidence="4">
    <location>
        <position position="1"/>
    </location>
</feature>
<dbReference type="PRINTS" id="PR00508">
    <property type="entry name" value="S21N4MTFRASE"/>
</dbReference>
<dbReference type="InterPro" id="IPR029063">
    <property type="entry name" value="SAM-dependent_MTases_sf"/>
</dbReference>
<gene>
    <name evidence="4" type="ORF">S12H4_37836</name>
</gene>
<dbReference type="InterPro" id="IPR002941">
    <property type="entry name" value="DNA_methylase_N4/N6"/>
</dbReference>
<keyword evidence="2" id="KW-0808">Transferase</keyword>
<proteinExistence type="predicted"/>
<evidence type="ECO:0000259" key="3">
    <source>
        <dbReference type="Pfam" id="PF01555"/>
    </source>
</evidence>
<protein>
    <recommendedName>
        <fullName evidence="3">DNA methylase N-4/N-6 domain-containing protein</fullName>
    </recommendedName>
</protein>
<organism evidence="4">
    <name type="scientific">marine sediment metagenome</name>
    <dbReference type="NCBI Taxonomy" id="412755"/>
    <lineage>
        <taxon>unclassified sequences</taxon>
        <taxon>metagenomes</taxon>
        <taxon>ecological metagenomes</taxon>
    </lineage>
</organism>
<dbReference type="Pfam" id="PF01555">
    <property type="entry name" value="N6_N4_Mtase"/>
    <property type="match status" value="1"/>
</dbReference>
<sequence>VYYSGETVGWSDCGCGVGFDSGVVLDPFCGRGTVGKVAKQLGLHYILFDAKPEYCELARLYIGGQKHKLIKYQQKLEGIET</sequence>
<keyword evidence="1" id="KW-0489">Methyltransferase</keyword>
<evidence type="ECO:0000256" key="2">
    <source>
        <dbReference type="ARBA" id="ARBA00022679"/>
    </source>
</evidence>
<dbReference type="EMBL" id="BARW01022724">
    <property type="protein sequence ID" value="GAI88531.1"/>
    <property type="molecule type" value="Genomic_DNA"/>
</dbReference>
<feature type="domain" description="DNA methylase N-4/N-6" evidence="3">
    <location>
        <begin position="21"/>
        <end position="58"/>
    </location>
</feature>
<reference evidence="4" key="1">
    <citation type="journal article" date="2014" name="Front. Microbiol.">
        <title>High frequency of phylogenetically diverse reductive dehalogenase-homologous genes in deep subseafloor sedimentary metagenomes.</title>
        <authorList>
            <person name="Kawai M."/>
            <person name="Futagami T."/>
            <person name="Toyoda A."/>
            <person name="Takaki Y."/>
            <person name="Nishi S."/>
            <person name="Hori S."/>
            <person name="Arai W."/>
            <person name="Tsubouchi T."/>
            <person name="Morono Y."/>
            <person name="Uchiyama I."/>
            <person name="Ito T."/>
            <person name="Fujiyama A."/>
            <person name="Inagaki F."/>
            <person name="Takami H."/>
        </authorList>
    </citation>
    <scope>NUCLEOTIDE SEQUENCE</scope>
    <source>
        <strain evidence="4">Expedition CK06-06</strain>
    </source>
</reference>
<dbReference type="GO" id="GO:0008170">
    <property type="term" value="F:N-methyltransferase activity"/>
    <property type="evidence" value="ECO:0007669"/>
    <property type="project" value="InterPro"/>
</dbReference>
<comment type="caution">
    <text evidence="4">The sequence shown here is derived from an EMBL/GenBank/DDBJ whole genome shotgun (WGS) entry which is preliminary data.</text>
</comment>
<dbReference type="Gene3D" id="3.40.50.150">
    <property type="entry name" value="Vaccinia Virus protein VP39"/>
    <property type="match status" value="1"/>
</dbReference>
<dbReference type="AlphaFoldDB" id="X1TAZ6"/>
<accession>X1TAZ6</accession>
<dbReference type="GO" id="GO:0003677">
    <property type="term" value="F:DNA binding"/>
    <property type="evidence" value="ECO:0007669"/>
    <property type="project" value="InterPro"/>
</dbReference>
<name>X1TAZ6_9ZZZZ</name>
<dbReference type="GO" id="GO:0032259">
    <property type="term" value="P:methylation"/>
    <property type="evidence" value="ECO:0007669"/>
    <property type="project" value="UniProtKB-KW"/>
</dbReference>
<dbReference type="InterPro" id="IPR001091">
    <property type="entry name" value="RM_Methyltransferase"/>
</dbReference>
<evidence type="ECO:0000256" key="1">
    <source>
        <dbReference type="ARBA" id="ARBA00022603"/>
    </source>
</evidence>